<reference evidence="2 3" key="1">
    <citation type="journal article" date="2009" name="J. Bacteriol.">
        <title>Genome sequences of three Agrobacterium biovars help elucidate the evolution of multichromosome genomes in bacteria.</title>
        <authorList>
            <person name="Slater S.C."/>
            <person name="Goldman B.S."/>
            <person name="Goodner B."/>
            <person name="Setubal J.C."/>
            <person name="Farrand S.K."/>
            <person name="Nester E.W."/>
            <person name="Burr T.J."/>
            <person name="Banta L."/>
            <person name="Dickerman A.W."/>
            <person name="Paulsen I."/>
            <person name="Otten L."/>
            <person name="Suen G."/>
            <person name="Welch R."/>
            <person name="Almeida N.F."/>
            <person name="Arnold F."/>
            <person name="Burton O.T."/>
            <person name="Du Z."/>
            <person name="Ewing A."/>
            <person name="Godsy E."/>
            <person name="Heisel S."/>
            <person name="Houmiel K.L."/>
            <person name="Jhaveri J."/>
            <person name="Lu J."/>
            <person name="Miller N.M."/>
            <person name="Norton S."/>
            <person name="Chen Q."/>
            <person name="Phoolcharoen W."/>
            <person name="Ohlin V."/>
            <person name="Ondrusek D."/>
            <person name="Pride N."/>
            <person name="Stricklin S.L."/>
            <person name="Sun J."/>
            <person name="Wheeler C."/>
            <person name="Wilson L."/>
            <person name="Zhu H."/>
            <person name="Wood D.W."/>
        </authorList>
    </citation>
    <scope>NUCLEOTIDE SEQUENCE [LARGE SCALE GENOMIC DNA]</scope>
    <source>
        <strain evidence="3">S4 / ATCC BAA-846</strain>
        <plasmid evidence="2 3">pTiS4</plasmid>
    </source>
</reference>
<keyword evidence="3" id="KW-1185">Reference proteome</keyword>
<dbReference type="Proteomes" id="UP000001596">
    <property type="component" value="Plasmid pTiS4"/>
</dbReference>
<dbReference type="GO" id="GO:0004803">
    <property type="term" value="F:transposase activity"/>
    <property type="evidence" value="ECO:0007669"/>
    <property type="project" value="InterPro"/>
</dbReference>
<evidence type="ECO:0000313" key="2">
    <source>
        <dbReference type="EMBL" id="ACM39566.1"/>
    </source>
</evidence>
<feature type="domain" description="Tn3 transposase DDE" evidence="1">
    <location>
        <begin position="1"/>
        <end position="159"/>
    </location>
</feature>
<organism evidence="2 3">
    <name type="scientific">Allorhizobium ampelinum (strain ATCC BAA-846 / DSM 112012 / S4)</name>
    <name type="common">Agrobacterium vitis (strain S4)</name>
    <dbReference type="NCBI Taxonomy" id="311402"/>
    <lineage>
        <taxon>Bacteria</taxon>
        <taxon>Pseudomonadati</taxon>
        <taxon>Pseudomonadota</taxon>
        <taxon>Alphaproteobacteria</taxon>
        <taxon>Hyphomicrobiales</taxon>
        <taxon>Rhizobiaceae</taxon>
        <taxon>Rhizobium/Agrobacterium group</taxon>
        <taxon>Allorhizobium</taxon>
        <taxon>Allorhizobium ampelinum</taxon>
    </lineage>
</organism>
<dbReference type="AlphaFoldDB" id="B9K4B6"/>
<dbReference type="HOGENOM" id="CLU_009098_3_0_5"/>
<dbReference type="EMBL" id="CP000637">
    <property type="protein sequence ID" value="ACM39566.1"/>
    <property type="molecule type" value="Genomic_DNA"/>
</dbReference>
<proteinExistence type="predicted"/>
<dbReference type="Pfam" id="PF01526">
    <property type="entry name" value="DDE_Tnp_Tn3"/>
    <property type="match status" value="1"/>
</dbReference>
<name>B9K4B6_ALLAM</name>
<gene>
    <name evidence="2" type="primary">tnp</name>
    <name evidence="2" type="ordered locus">Avi_8035</name>
</gene>
<dbReference type="InterPro" id="IPR002513">
    <property type="entry name" value="Tn3_Tnp_DDE_dom"/>
</dbReference>
<sequence length="179" mass="20498">MIRAHWDDILRLITSLRTRTVSASLMLKRLSAKTSQSGFSQALRQMGRIERTLFTLDWINDEDLRKTTTAELNKGESRNSLVRAVNLHRFGRFRDRSQENLSIRASALNLVVTAIIHWNTIYTGRVIEALYRAGQHVPDHLLSSLSPLTWEHVNLTGDYIWEDKPALDDSGCRPLPFSV</sequence>
<evidence type="ECO:0000259" key="1">
    <source>
        <dbReference type="Pfam" id="PF01526"/>
    </source>
</evidence>
<accession>B9K4B6</accession>
<protein>
    <submittedName>
        <fullName evidence="2">Transposase</fullName>
    </submittedName>
</protein>
<geneLocation type="plasmid" evidence="2 3">
    <name>pTiS4</name>
</geneLocation>
<dbReference type="GO" id="GO:0006313">
    <property type="term" value="P:DNA transposition"/>
    <property type="evidence" value="ECO:0007669"/>
    <property type="project" value="InterPro"/>
</dbReference>
<evidence type="ECO:0000313" key="3">
    <source>
        <dbReference type="Proteomes" id="UP000001596"/>
    </source>
</evidence>
<dbReference type="KEGG" id="avi:Avi_8035"/>
<keyword evidence="2" id="KW-0614">Plasmid</keyword>